<sequence length="249" mass="29088">MSIWIDNGKPGVLEQAIRTKEAELGVTFPTEYRELILKQNGGLIRKNHFKTSEPTSYGLDYGEIYYLASLDELLFSIPEQNDVELAGKQIFFHQDEARYIGFSYTDDLQNPSIIYVDFETLQTLVIAENMADFLTQLYFSPFPIDMAEHFSRFKLDQILALCDVQRTQQLMESLEDYPDKNWYLQTLITILQKQAIPYNMLAYRLFENQLLYFRRKLAPDLVVTVFSLLSKSKGIDSDELDLLKKEWND</sequence>
<evidence type="ECO:0000313" key="3">
    <source>
        <dbReference type="Proteomes" id="UP000561617"/>
    </source>
</evidence>
<name>A0A7X0X6Y6_9LIST</name>
<dbReference type="InterPro" id="IPR018958">
    <property type="entry name" value="Knr4/Smi1-like_dom"/>
</dbReference>
<dbReference type="SUPFAM" id="SSF160631">
    <property type="entry name" value="SMI1/KNR4-like"/>
    <property type="match status" value="1"/>
</dbReference>
<dbReference type="InterPro" id="IPR037883">
    <property type="entry name" value="Knr4/Smi1-like_sf"/>
</dbReference>
<feature type="domain" description="Knr4/Smi1-like" evidence="1">
    <location>
        <begin position="11"/>
        <end position="136"/>
    </location>
</feature>
<dbReference type="Pfam" id="PF14568">
    <property type="entry name" value="SUKH_6"/>
    <property type="match status" value="1"/>
</dbReference>
<evidence type="ECO:0000259" key="1">
    <source>
        <dbReference type="SMART" id="SM00860"/>
    </source>
</evidence>
<accession>A0A7X0X6Y6</accession>
<evidence type="ECO:0000313" key="2">
    <source>
        <dbReference type="EMBL" id="MBC1488784.1"/>
    </source>
</evidence>
<organism evidence="2 3">
    <name type="scientific">Listeria immobilis</name>
    <dbReference type="NCBI Taxonomy" id="2713502"/>
    <lineage>
        <taxon>Bacteria</taxon>
        <taxon>Bacillati</taxon>
        <taxon>Bacillota</taxon>
        <taxon>Bacilli</taxon>
        <taxon>Bacillales</taxon>
        <taxon>Listeriaceae</taxon>
        <taxon>Listeria</taxon>
    </lineage>
</organism>
<gene>
    <name evidence="2" type="ORF">HCJ38_07095</name>
</gene>
<proteinExistence type="predicted"/>
<dbReference type="EMBL" id="JAASTW010000007">
    <property type="protein sequence ID" value="MBC1488784.1"/>
    <property type="molecule type" value="Genomic_DNA"/>
</dbReference>
<dbReference type="RefSeq" id="WP_185380940.1">
    <property type="nucleotide sequence ID" value="NZ_JAASTW010000007.1"/>
</dbReference>
<dbReference type="Proteomes" id="UP000561617">
    <property type="component" value="Unassembled WGS sequence"/>
</dbReference>
<dbReference type="SMART" id="SM00860">
    <property type="entry name" value="SMI1_KNR4"/>
    <property type="match status" value="1"/>
</dbReference>
<dbReference type="Gene3D" id="3.40.1580.10">
    <property type="entry name" value="SMI1/KNR4-like"/>
    <property type="match status" value="1"/>
</dbReference>
<dbReference type="AlphaFoldDB" id="A0A7X0X6Y6"/>
<protein>
    <submittedName>
        <fullName evidence="2">SMI1/KNR4 family protein</fullName>
    </submittedName>
</protein>
<reference evidence="2 3" key="1">
    <citation type="submission" date="2020-03" db="EMBL/GenBank/DDBJ databases">
        <title>Soil Listeria distribution.</title>
        <authorList>
            <person name="Liao J."/>
            <person name="Wiedmann M."/>
        </authorList>
    </citation>
    <scope>NUCLEOTIDE SEQUENCE [LARGE SCALE GENOMIC DNA]</scope>
    <source>
        <strain evidence="2 3">FSL L7-1554</strain>
    </source>
</reference>
<comment type="caution">
    <text evidence="2">The sequence shown here is derived from an EMBL/GenBank/DDBJ whole genome shotgun (WGS) entry which is preliminary data.</text>
</comment>